<dbReference type="KEGG" id="pmx:PERMA_0547"/>
<reference evidence="4 5" key="1">
    <citation type="journal article" date="2009" name="J. Bacteriol.">
        <title>Complete and draft genome sequences of six members of the Aquificales.</title>
        <authorList>
            <person name="Reysenbach A.L."/>
            <person name="Hamamura N."/>
            <person name="Podar M."/>
            <person name="Griffiths E."/>
            <person name="Ferreira S."/>
            <person name="Hochstein R."/>
            <person name="Heidelberg J."/>
            <person name="Johnson J."/>
            <person name="Mead D."/>
            <person name="Pohorille A."/>
            <person name="Sarmiento M."/>
            <person name="Schweighofer K."/>
            <person name="Seshadri R."/>
            <person name="Voytek M.A."/>
        </authorList>
    </citation>
    <scope>NUCLEOTIDE SEQUENCE [LARGE SCALE GENOMIC DNA]</scope>
    <source>
        <strain evidence="5">DSM 14350 / EX-H1</strain>
    </source>
</reference>
<dbReference type="GO" id="GO:0003677">
    <property type="term" value="F:DNA binding"/>
    <property type="evidence" value="ECO:0007669"/>
    <property type="project" value="UniProtKB-UniRule"/>
</dbReference>
<dbReference type="PROSITE" id="PS50977">
    <property type="entry name" value="HTH_TETR_2"/>
    <property type="match status" value="1"/>
</dbReference>
<dbReference type="OrthoDB" id="13453at2"/>
<dbReference type="HOGENOM" id="CLU_069356_12_3_0"/>
<organism evidence="4 5">
    <name type="scientific">Persephonella marina (strain DSM 14350 / EX-H1)</name>
    <dbReference type="NCBI Taxonomy" id="123214"/>
    <lineage>
        <taxon>Bacteria</taxon>
        <taxon>Pseudomonadati</taxon>
        <taxon>Aquificota</taxon>
        <taxon>Aquificia</taxon>
        <taxon>Aquificales</taxon>
        <taxon>Hydrogenothermaceae</taxon>
        <taxon>Persephonella</taxon>
    </lineage>
</organism>
<protein>
    <submittedName>
        <fullName evidence="4">Transcriptional regulator, TetR family</fullName>
    </submittedName>
</protein>
<dbReference type="InterPro" id="IPR001647">
    <property type="entry name" value="HTH_TetR"/>
</dbReference>
<feature type="DNA-binding region" description="H-T-H motif" evidence="2">
    <location>
        <begin position="33"/>
        <end position="52"/>
    </location>
</feature>
<dbReference type="STRING" id="123214.PERMA_0547"/>
<keyword evidence="5" id="KW-1185">Reference proteome</keyword>
<dbReference type="InterPro" id="IPR050624">
    <property type="entry name" value="HTH-type_Tx_Regulator"/>
</dbReference>
<evidence type="ECO:0000256" key="1">
    <source>
        <dbReference type="ARBA" id="ARBA00023125"/>
    </source>
</evidence>
<dbReference type="PROSITE" id="PS01081">
    <property type="entry name" value="HTH_TETR_1"/>
    <property type="match status" value="1"/>
</dbReference>
<evidence type="ECO:0000256" key="2">
    <source>
        <dbReference type="PROSITE-ProRule" id="PRU00335"/>
    </source>
</evidence>
<feature type="domain" description="HTH tetR-type" evidence="3">
    <location>
        <begin position="10"/>
        <end position="70"/>
    </location>
</feature>
<dbReference type="InterPro" id="IPR013570">
    <property type="entry name" value="Tscrpt_reg_YsiA_C"/>
</dbReference>
<evidence type="ECO:0000259" key="3">
    <source>
        <dbReference type="PROSITE" id="PS50977"/>
    </source>
</evidence>
<dbReference type="PANTHER" id="PTHR43479">
    <property type="entry name" value="ACREF/ENVCD OPERON REPRESSOR-RELATED"/>
    <property type="match status" value="1"/>
</dbReference>
<dbReference type="Pfam" id="PF00440">
    <property type="entry name" value="TetR_N"/>
    <property type="match status" value="1"/>
</dbReference>
<dbReference type="eggNOG" id="COG1309">
    <property type="taxonomic scope" value="Bacteria"/>
</dbReference>
<dbReference type="InterPro" id="IPR023772">
    <property type="entry name" value="DNA-bd_HTH_TetR-type_CS"/>
</dbReference>
<dbReference type="InterPro" id="IPR009057">
    <property type="entry name" value="Homeodomain-like_sf"/>
</dbReference>
<dbReference type="PANTHER" id="PTHR43479:SF20">
    <property type="entry name" value="HTH TETR-TYPE DOMAIN-CONTAINING PROTEIN"/>
    <property type="match status" value="1"/>
</dbReference>
<dbReference type="InterPro" id="IPR036271">
    <property type="entry name" value="Tet_transcr_reg_TetR-rel_C_sf"/>
</dbReference>
<proteinExistence type="predicted"/>
<dbReference type="SUPFAM" id="SSF48498">
    <property type="entry name" value="Tetracyclin repressor-like, C-terminal domain"/>
    <property type="match status" value="1"/>
</dbReference>
<dbReference type="EMBL" id="CP001230">
    <property type="protein sequence ID" value="ACO03031.1"/>
    <property type="molecule type" value="Genomic_DNA"/>
</dbReference>
<dbReference type="Pfam" id="PF08359">
    <property type="entry name" value="TetR_C_4"/>
    <property type="match status" value="1"/>
</dbReference>
<evidence type="ECO:0000313" key="4">
    <source>
        <dbReference type="EMBL" id="ACO03031.1"/>
    </source>
</evidence>
<dbReference type="Proteomes" id="UP000001366">
    <property type="component" value="Chromosome"/>
</dbReference>
<dbReference type="PaxDb" id="123214-PERMA_0547"/>
<keyword evidence="1 2" id="KW-0238">DNA-binding</keyword>
<dbReference type="Gene3D" id="1.10.10.60">
    <property type="entry name" value="Homeodomain-like"/>
    <property type="match status" value="1"/>
</dbReference>
<accession>C0QUH1</accession>
<dbReference type="SUPFAM" id="SSF46689">
    <property type="entry name" value="Homeodomain-like"/>
    <property type="match status" value="1"/>
</dbReference>
<dbReference type="Gene3D" id="1.10.357.10">
    <property type="entry name" value="Tetracycline Repressor, domain 2"/>
    <property type="match status" value="1"/>
</dbReference>
<dbReference type="AlphaFoldDB" id="C0QUH1"/>
<evidence type="ECO:0000313" key="5">
    <source>
        <dbReference type="Proteomes" id="UP000001366"/>
    </source>
</evidence>
<sequence length="200" mass="22968">MINIEDFEKLPTREKIIRVSADIIVKEGLKKFTAKNIADRLNITDAAIFKHFGSMDDIILEIIERYVSECSKSAEEATKKGENVKEKLEHVLRAHIRVLEETRGAVPVLCFEFSRTEEKKFHEILLKFLNSYKERISALVREGQKEGCIRPELDPEDTAMLFIGLIQAKVFAYIMSGKEGPIIENPDIFISEVFYGIMTR</sequence>
<gene>
    <name evidence="4" type="ordered locus">PERMA_0547</name>
</gene>
<name>C0QUH1_PERMH</name>
<dbReference type="RefSeq" id="WP_012675270.1">
    <property type="nucleotide sequence ID" value="NC_012440.1"/>
</dbReference>